<dbReference type="Gene3D" id="3.40.220.10">
    <property type="entry name" value="Leucine Aminopeptidase, subunit E, domain 1"/>
    <property type="match status" value="1"/>
</dbReference>
<organism evidence="8">
    <name type="scientific">freshwater metagenome</name>
    <dbReference type="NCBI Taxonomy" id="449393"/>
    <lineage>
        <taxon>unclassified sequences</taxon>
        <taxon>metagenomes</taxon>
        <taxon>ecological metagenomes</taxon>
    </lineage>
</organism>
<dbReference type="Pfam" id="PF00883">
    <property type="entry name" value="Peptidase_M17"/>
    <property type="match status" value="1"/>
</dbReference>
<accession>A0A6J5YFG3</accession>
<protein>
    <recommendedName>
        <fullName evidence="3">leucyl aminopeptidase</fullName>
        <ecNumber evidence="3">3.4.11.1</ecNumber>
    </recommendedName>
</protein>
<dbReference type="InterPro" id="IPR011356">
    <property type="entry name" value="Leucine_aapep/pepB"/>
</dbReference>
<evidence type="ECO:0000256" key="3">
    <source>
        <dbReference type="ARBA" id="ARBA00012565"/>
    </source>
</evidence>
<dbReference type="InterPro" id="IPR023042">
    <property type="entry name" value="Peptidase_M17_leu_NH2_pept"/>
</dbReference>
<proteinExistence type="inferred from homology"/>
<dbReference type="EMBL" id="CAEMXZ010000028">
    <property type="protein sequence ID" value="CAB4323131.1"/>
    <property type="molecule type" value="Genomic_DNA"/>
</dbReference>
<dbReference type="Gene3D" id="3.40.630.10">
    <property type="entry name" value="Zn peptidases"/>
    <property type="match status" value="1"/>
</dbReference>
<dbReference type="CDD" id="cd00433">
    <property type="entry name" value="Peptidase_M17"/>
    <property type="match status" value="1"/>
</dbReference>
<evidence type="ECO:0000256" key="4">
    <source>
        <dbReference type="ARBA" id="ARBA00022438"/>
    </source>
</evidence>
<dbReference type="InterPro" id="IPR008283">
    <property type="entry name" value="Peptidase_M17_N"/>
</dbReference>
<dbReference type="Pfam" id="PF02789">
    <property type="entry name" value="Peptidase_M17_N"/>
    <property type="match status" value="1"/>
</dbReference>
<comment type="similarity">
    <text evidence="2">Belongs to the peptidase M17 family.</text>
</comment>
<evidence type="ECO:0000256" key="6">
    <source>
        <dbReference type="ARBA" id="ARBA00022801"/>
    </source>
</evidence>
<dbReference type="AlphaFoldDB" id="A0A6J5YFG3"/>
<dbReference type="GO" id="GO:0006508">
    <property type="term" value="P:proteolysis"/>
    <property type="evidence" value="ECO:0007669"/>
    <property type="project" value="UniProtKB-KW"/>
</dbReference>
<keyword evidence="5" id="KW-0645">Protease</keyword>
<evidence type="ECO:0000256" key="1">
    <source>
        <dbReference type="ARBA" id="ARBA00000135"/>
    </source>
</evidence>
<sequence>MPLKIIPAKSIPAVADVVAMPFTTELGTPEMLRVLVAKDADALLAQGFAGRSDQVAITAGAKGRTLVYIGVGPRASVDPDRLRRFGAQASRAAKRSKHLAVDVRALFTDLNAPDRIAGAQALTEGLVLGSYRFVEFKSKPSKLTLTTAAVVVRGSDRISAAIAEGAAIGAAQNFARDLVNRPGGTLTPAALAEEARLIARREGLSIKVLGRAQIERMRLGGLLGVNRGSTQDPRFVEISYDPPAASVGTLALVGKGITFDSGGLSIKTGEGMMTMKMDMGGAAAVLGFFAAVRAVAPACRVVGYLPMTDNMSDGDAMRPGDVLTMRNGTTVEVLNTDAEGRLILADALCLASEAKPDAIVDLATLTGAVEIALGSRIAAVLGNDDTFRGEVEKAAVRAGERMWPLPLPADYRPYLDSDVADLRNISKGRGGGTITAGLFLKEFVADGIAWAHIDIAGTAWWAEGENAENSNGGTGYGVRLLLELARTFNPPRRTKTRARS</sequence>
<evidence type="ECO:0000259" key="7">
    <source>
        <dbReference type="PROSITE" id="PS00631"/>
    </source>
</evidence>
<name>A0A6J5YFG3_9ZZZZ</name>
<dbReference type="PRINTS" id="PR00481">
    <property type="entry name" value="LAMNOPPTDASE"/>
</dbReference>
<gene>
    <name evidence="8" type="ORF">UFOPK1392_00881</name>
</gene>
<dbReference type="HAMAP" id="MF_00181">
    <property type="entry name" value="Cytosol_peptidase_M17"/>
    <property type="match status" value="1"/>
</dbReference>
<reference evidence="8" key="1">
    <citation type="submission" date="2020-05" db="EMBL/GenBank/DDBJ databases">
        <authorList>
            <person name="Chiriac C."/>
            <person name="Salcher M."/>
            <person name="Ghai R."/>
            <person name="Kavagutti S V."/>
        </authorList>
    </citation>
    <scope>NUCLEOTIDE SEQUENCE</scope>
</reference>
<dbReference type="GO" id="GO:0070006">
    <property type="term" value="F:metalloaminopeptidase activity"/>
    <property type="evidence" value="ECO:0007669"/>
    <property type="project" value="InterPro"/>
</dbReference>
<dbReference type="InterPro" id="IPR043472">
    <property type="entry name" value="Macro_dom-like"/>
</dbReference>
<evidence type="ECO:0000313" key="8">
    <source>
        <dbReference type="EMBL" id="CAB4323131.1"/>
    </source>
</evidence>
<dbReference type="InterPro" id="IPR000819">
    <property type="entry name" value="Peptidase_M17_C"/>
</dbReference>
<feature type="domain" description="Cytosol aminopeptidase" evidence="7">
    <location>
        <begin position="335"/>
        <end position="342"/>
    </location>
</feature>
<dbReference type="PANTHER" id="PTHR11963">
    <property type="entry name" value="LEUCINE AMINOPEPTIDASE-RELATED"/>
    <property type="match status" value="1"/>
</dbReference>
<comment type="catalytic activity">
    <reaction evidence="1">
        <text>Release of an N-terminal amino acid, Xaa-|-Yaa-, in which Xaa is preferably Leu, but may be other amino acids including Pro although not Arg or Lys, and Yaa may be Pro. Amino acid amides and methyl esters are also readily hydrolyzed, but rates on arylamides are exceedingly low.</text>
        <dbReference type="EC" id="3.4.11.1"/>
    </reaction>
</comment>
<evidence type="ECO:0000256" key="2">
    <source>
        <dbReference type="ARBA" id="ARBA00009528"/>
    </source>
</evidence>
<dbReference type="SUPFAM" id="SSF53187">
    <property type="entry name" value="Zn-dependent exopeptidases"/>
    <property type="match status" value="1"/>
</dbReference>
<dbReference type="NCBIfam" id="NF002073">
    <property type="entry name" value="PRK00913.1-2"/>
    <property type="match status" value="1"/>
</dbReference>
<dbReference type="SUPFAM" id="SSF52949">
    <property type="entry name" value="Macro domain-like"/>
    <property type="match status" value="1"/>
</dbReference>
<evidence type="ECO:0000256" key="5">
    <source>
        <dbReference type="ARBA" id="ARBA00022670"/>
    </source>
</evidence>
<dbReference type="EC" id="3.4.11.1" evidence="3"/>
<dbReference type="PROSITE" id="PS00631">
    <property type="entry name" value="CYTOSOL_AP"/>
    <property type="match status" value="1"/>
</dbReference>
<dbReference type="GO" id="GO:0030145">
    <property type="term" value="F:manganese ion binding"/>
    <property type="evidence" value="ECO:0007669"/>
    <property type="project" value="InterPro"/>
</dbReference>
<dbReference type="PANTHER" id="PTHR11963:SF23">
    <property type="entry name" value="CYTOSOL AMINOPEPTIDASE"/>
    <property type="match status" value="1"/>
</dbReference>
<keyword evidence="6" id="KW-0378">Hydrolase</keyword>
<dbReference type="GO" id="GO:0005737">
    <property type="term" value="C:cytoplasm"/>
    <property type="evidence" value="ECO:0007669"/>
    <property type="project" value="InterPro"/>
</dbReference>
<keyword evidence="4" id="KW-0031">Aminopeptidase</keyword>